<organism evidence="2 3">
    <name type="scientific">Cephalotus follicularis</name>
    <name type="common">Albany pitcher plant</name>
    <dbReference type="NCBI Taxonomy" id="3775"/>
    <lineage>
        <taxon>Eukaryota</taxon>
        <taxon>Viridiplantae</taxon>
        <taxon>Streptophyta</taxon>
        <taxon>Embryophyta</taxon>
        <taxon>Tracheophyta</taxon>
        <taxon>Spermatophyta</taxon>
        <taxon>Magnoliopsida</taxon>
        <taxon>eudicotyledons</taxon>
        <taxon>Gunneridae</taxon>
        <taxon>Pentapetalae</taxon>
        <taxon>rosids</taxon>
        <taxon>fabids</taxon>
        <taxon>Oxalidales</taxon>
        <taxon>Cephalotaceae</taxon>
        <taxon>Cephalotus</taxon>
    </lineage>
</organism>
<dbReference type="EMBL" id="BDDD01003567">
    <property type="protein sequence ID" value="GAV85441.1"/>
    <property type="molecule type" value="Genomic_DNA"/>
</dbReference>
<dbReference type="AlphaFoldDB" id="A0A1Q3CZ74"/>
<comment type="caution">
    <text evidence="2">The sequence shown here is derived from an EMBL/GenBank/DDBJ whole genome shotgun (WGS) entry which is preliminary data.</text>
</comment>
<keyword evidence="3" id="KW-1185">Reference proteome</keyword>
<keyword evidence="1" id="KW-1133">Transmembrane helix</keyword>
<evidence type="ECO:0000313" key="3">
    <source>
        <dbReference type="Proteomes" id="UP000187406"/>
    </source>
</evidence>
<sequence>MKLNNYKACSTYTYYMPAYHGITELIQIFLNFPQTTTQLLKCCARSQFFGHCRPGVNYYEYLIYCSTASVLPCVLVNLLAGKCSLAIRGRGARDFWSNPLTQTN</sequence>
<proteinExistence type="predicted"/>
<feature type="non-terminal residue" evidence="2">
    <location>
        <position position="104"/>
    </location>
</feature>
<keyword evidence="1" id="KW-0812">Transmembrane</keyword>
<evidence type="ECO:0000256" key="1">
    <source>
        <dbReference type="SAM" id="Phobius"/>
    </source>
</evidence>
<dbReference type="Proteomes" id="UP000187406">
    <property type="component" value="Unassembled WGS sequence"/>
</dbReference>
<feature type="transmembrane region" description="Helical" evidence="1">
    <location>
        <begin position="61"/>
        <end position="80"/>
    </location>
</feature>
<keyword evidence="1" id="KW-0472">Membrane</keyword>
<dbReference type="InParanoid" id="A0A1Q3CZ74"/>
<accession>A0A1Q3CZ74</accession>
<reference evidence="3" key="1">
    <citation type="submission" date="2016-04" db="EMBL/GenBank/DDBJ databases">
        <title>Cephalotus genome sequencing.</title>
        <authorList>
            <person name="Fukushima K."/>
            <person name="Hasebe M."/>
            <person name="Fang X."/>
        </authorList>
    </citation>
    <scope>NUCLEOTIDE SEQUENCE [LARGE SCALE GENOMIC DNA]</scope>
    <source>
        <strain evidence="3">cv. St1</strain>
    </source>
</reference>
<evidence type="ECO:0000313" key="2">
    <source>
        <dbReference type="EMBL" id="GAV85441.1"/>
    </source>
</evidence>
<protein>
    <submittedName>
        <fullName evidence="2">Uncharacterized protein</fullName>
    </submittedName>
</protein>
<name>A0A1Q3CZ74_CEPFO</name>
<gene>
    <name evidence="2" type="ORF">CFOL_v3_28877</name>
</gene>